<evidence type="ECO:0000256" key="1">
    <source>
        <dbReference type="SAM" id="MobiDB-lite"/>
    </source>
</evidence>
<keyword evidence="2" id="KW-0812">Transmembrane</keyword>
<organism evidence="3 4">
    <name type="scientific">Mycena metata</name>
    <dbReference type="NCBI Taxonomy" id="1033252"/>
    <lineage>
        <taxon>Eukaryota</taxon>
        <taxon>Fungi</taxon>
        <taxon>Dikarya</taxon>
        <taxon>Basidiomycota</taxon>
        <taxon>Agaricomycotina</taxon>
        <taxon>Agaricomycetes</taxon>
        <taxon>Agaricomycetidae</taxon>
        <taxon>Agaricales</taxon>
        <taxon>Marasmiineae</taxon>
        <taxon>Mycenaceae</taxon>
        <taxon>Mycena</taxon>
    </lineage>
</organism>
<proteinExistence type="predicted"/>
<keyword evidence="4" id="KW-1185">Reference proteome</keyword>
<evidence type="ECO:0000313" key="4">
    <source>
        <dbReference type="Proteomes" id="UP001215598"/>
    </source>
</evidence>
<reference evidence="3" key="1">
    <citation type="submission" date="2023-03" db="EMBL/GenBank/DDBJ databases">
        <title>Massive genome expansion in bonnet fungi (Mycena s.s.) driven by repeated elements and novel gene families across ecological guilds.</title>
        <authorList>
            <consortium name="Lawrence Berkeley National Laboratory"/>
            <person name="Harder C.B."/>
            <person name="Miyauchi S."/>
            <person name="Viragh M."/>
            <person name="Kuo A."/>
            <person name="Thoen E."/>
            <person name="Andreopoulos B."/>
            <person name="Lu D."/>
            <person name="Skrede I."/>
            <person name="Drula E."/>
            <person name="Henrissat B."/>
            <person name="Morin E."/>
            <person name="Kohler A."/>
            <person name="Barry K."/>
            <person name="LaButti K."/>
            <person name="Morin E."/>
            <person name="Salamov A."/>
            <person name="Lipzen A."/>
            <person name="Mereny Z."/>
            <person name="Hegedus B."/>
            <person name="Baldrian P."/>
            <person name="Stursova M."/>
            <person name="Weitz H."/>
            <person name="Taylor A."/>
            <person name="Grigoriev I.V."/>
            <person name="Nagy L.G."/>
            <person name="Martin F."/>
            <person name="Kauserud H."/>
        </authorList>
    </citation>
    <scope>NUCLEOTIDE SEQUENCE</scope>
    <source>
        <strain evidence="3">CBHHK182m</strain>
    </source>
</reference>
<dbReference type="AlphaFoldDB" id="A0AAD7JBW2"/>
<evidence type="ECO:0000256" key="2">
    <source>
        <dbReference type="SAM" id="Phobius"/>
    </source>
</evidence>
<evidence type="ECO:0000313" key="3">
    <source>
        <dbReference type="EMBL" id="KAJ7761348.1"/>
    </source>
</evidence>
<dbReference type="Proteomes" id="UP001215598">
    <property type="component" value="Unassembled WGS sequence"/>
</dbReference>
<accession>A0AAD7JBW2</accession>
<feature type="transmembrane region" description="Helical" evidence="2">
    <location>
        <begin position="317"/>
        <end position="339"/>
    </location>
</feature>
<dbReference type="Gene3D" id="2.60.120.260">
    <property type="entry name" value="Galactose-binding domain-like"/>
    <property type="match status" value="1"/>
</dbReference>
<keyword evidence="2" id="KW-1133">Transmembrane helix</keyword>
<keyword evidence="2" id="KW-0472">Membrane</keyword>
<comment type="caution">
    <text evidence="3">The sequence shown here is derived from an EMBL/GenBank/DDBJ whole genome shotgun (WGS) entry which is preliminary data.</text>
</comment>
<sequence length="431" mass="45482">MSGLLVIVDDQDTDIHFSTGWGPTSAAIAFEYGGTITNPGPKGATATYQFNGTSISVFARIAAGNATTTINWAIDDMFSNSTVVQGEPFERFHERLFSSPSLSDGQHTFVITLTDITSSDVCLDYMIYEASPTSNLGAAARLLALETSPQLTYSEGWNSGVILRPELALGAVSLNDSVKCAADLGGTVAFSFTGSGFELHGLLVTPYPSPVAAYSLDGGPLMPVEMPPNGTDFTNAVSNFPFVGRAFGEVGTHSLVITPLIPAAFFLDYIIVQTPTAFFPEKADIAVLPASTSSNSAGPTITMPSSTPTPGRLDSGGIAAVILGIILALSIGFALLYLLRRRHTIIAPQDERDRVVDAERAHSDVTQYTVLTAEVLPKMGQRYAVRRSADGVQAKSTRRVSNIDSTGTSVAVLPPAYSDRETGRTPSGRGG</sequence>
<gene>
    <name evidence="3" type="ORF">B0H16DRAFT_1811145</name>
</gene>
<evidence type="ECO:0008006" key="5">
    <source>
        <dbReference type="Google" id="ProtNLM"/>
    </source>
</evidence>
<dbReference type="EMBL" id="JARKIB010000035">
    <property type="protein sequence ID" value="KAJ7761348.1"/>
    <property type="molecule type" value="Genomic_DNA"/>
</dbReference>
<feature type="region of interest" description="Disordered" evidence="1">
    <location>
        <begin position="412"/>
        <end position="431"/>
    </location>
</feature>
<name>A0AAD7JBW2_9AGAR</name>
<protein>
    <recommendedName>
        <fullName evidence="5">Transmembrane protein</fullName>
    </recommendedName>
</protein>